<protein>
    <submittedName>
        <fullName evidence="2">Uncharacterized protein</fullName>
    </submittedName>
</protein>
<dbReference type="AlphaFoldDB" id="A0AAW4YBS2"/>
<sequence length="22" mass="2739">MRNNKPKIRIHNDPWEAYNDVK</sequence>
<proteinExistence type="predicted"/>
<reference evidence="2" key="1">
    <citation type="journal article" date="2021" name="Front Med (Lausanne)">
        <title>The Prevalence and Determinants of Fusidic Acid Resistance Among Methicillin-Resistant Staphylococcus aureus Clinical Isolates in China.</title>
        <authorList>
            <person name="Zhao H."/>
            <person name="Wang X."/>
            <person name="Wang B."/>
            <person name="Xu Y."/>
            <person name="Rao L."/>
            <person name="Wan B."/>
            <person name="Guo Y."/>
            <person name="Wu X."/>
            <person name="Yu J."/>
            <person name="Chen L."/>
            <person name="Li M."/>
            <person name="Yu F."/>
        </authorList>
    </citation>
    <scope>NUCLEOTIDE SEQUENCE</scope>
    <source>
        <strain evidence="2">NC-4</strain>
    </source>
</reference>
<dbReference type="Proteomes" id="UP001200271">
    <property type="component" value="Unassembled WGS sequence"/>
</dbReference>
<reference evidence="2" key="2">
    <citation type="submission" date="2023-08" db="EMBL/GenBank/DDBJ databases">
        <authorList>
            <person name="Zhao H."/>
            <person name="Wang X."/>
        </authorList>
    </citation>
    <scope>NUCLEOTIDE SEQUENCE</scope>
    <source>
        <strain evidence="2">NC-4</strain>
    </source>
</reference>
<feature type="region of interest" description="Disordered" evidence="1">
    <location>
        <begin position="1"/>
        <end position="22"/>
    </location>
</feature>
<comment type="caution">
    <text evidence="2">The sequence shown here is derived from an EMBL/GenBank/DDBJ whole genome shotgun (WGS) entry which is preliminary data.</text>
</comment>
<feature type="compositionally biased region" description="Basic and acidic residues" evidence="1">
    <location>
        <begin position="10"/>
        <end position="22"/>
    </location>
</feature>
<accession>A0AAW4YBS2</accession>
<evidence type="ECO:0000313" key="2">
    <source>
        <dbReference type="EMBL" id="MCE3363857.1"/>
    </source>
</evidence>
<gene>
    <name evidence="2" type="ORF">LB359_16560</name>
</gene>
<feature type="non-terminal residue" evidence="2">
    <location>
        <position position="22"/>
    </location>
</feature>
<evidence type="ECO:0000313" key="3">
    <source>
        <dbReference type="Proteomes" id="UP001200271"/>
    </source>
</evidence>
<organism evidence="2 3">
    <name type="scientific">Staphylococcus aureus</name>
    <dbReference type="NCBI Taxonomy" id="1280"/>
    <lineage>
        <taxon>Bacteria</taxon>
        <taxon>Bacillati</taxon>
        <taxon>Bacillota</taxon>
        <taxon>Bacilli</taxon>
        <taxon>Bacillales</taxon>
        <taxon>Staphylococcaceae</taxon>
        <taxon>Staphylococcus</taxon>
    </lineage>
</organism>
<name>A0AAW4YBS2_STAAU</name>
<dbReference type="EMBL" id="JAIUEN010000368">
    <property type="protein sequence ID" value="MCE3363857.1"/>
    <property type="molecule type" value="Genomic_DNA"/>
</dbReference>
<evidence type="ECO:0000256" key="1">
    <source>
        <dbReference type="SAM" id="MobiDB-lite"/>
    </source>
</evidence>